<protein>
    <submittedName>
        <fullName evidence="1">Uncharacterized protein</fullName>
    </submittedName>
</protein>
<dbReference type="AlphaFoldDB" id="A0A6G9CWQ2"/>
<evidence type="ECO:0000313" key="1">
    <source>
        <dbReference type="EMBL" id="QIP41329.1"/>
    </source>
</evidence>
<gene>
    <name evidence="1" type="ORF">G9444_4085</name>
</gene>
<dbReference type="Proteomes" id="UP000502345">
    <property type="component" value="Chromosome"/>
</dbReference>
<accession>A0A6G9CWQ2</accession>
<proteinExistence type="predicted"/>
<organism evidence="1 2">
    <name type="scientific">Rhodococcus erythropolis</name>
    <name type="common">Arthrobacter picolinophilus</name>
    <dbReference type="NCBI Taxonomy" id="1833"/>
    <lineage>
        <taxon>Bacteria</taxon>
        <taxon>Bacillati</taxon>
        <taxon>Actinomycetota</taxon>
        <taxon>Actinomycetes</taxon>
        <taxon>Mycobacteriales</taxon>
        <taxon>Nocardiaceae</taxon>
        <taxon>Rhodococcus</taxon>
        <taxon>Rhodococcus erythropolis group</taxon>
    </lineage>
</organism>
<reference evidence="1 2" key="1">
    <citation type="submission" date="2020-03" db="EMBL/GenBank/DDBJ databases">
        <title>Screen low temperature-resistant strains for efficient degradation of petroleum hydrocarbons under the low temperature.</title>
        <authorList>
            <person name="Wang Y."/>
            <person name="Chen J."/>
        </authorList>
    </citation>
    <scope>NUCLEOTIDE SEQUENCE [LARGE SCALE GENOMIC DNA]</scope>
    <source>
        <strain evidence="1 2">KB1</strain>
    </source>
</reference>
<dbReference type="EMBL" id="CP050124">
    <property type="protein sequence ID" value="QIP41329.1"/>
    <property type="molecule type" value="Genomic_DNA"/>
</dbReference>
<sequence>MFERKVFAADDGTDGLGVGTQRSQNGAVGVGMGAEDTVRIVMFTARQQLQIVIVRCDTRRELLG</sequence>
<name>A0A6G9CWQ2_RHOER</name>
<evidence type="ECO:0000313" key="2">
    <source>
        <dbReference type="Proteomes" id="UP000502345"/>
    </source>
</evidence>